<protein>
    <submittedName>
        <fullName evidence="2">Holin family protein (Superfamily II)</fullName>
    </submittedName>
</protein>
<accession>A0A4V2UIE5</accession>
<keyword evidence="1" id="KW-0812">Transmembrane</keyword>
<keyword evidence="1" id="KW-0472">Membrane</keyword>
<evidence type="ECO:0000313" key="2">
    <source>
        <dbReference type="EMBL" id="TCS35810.1"/>
    </source>
</evidence>
<dbReference type="AlphaFoldDB" id="A0A4V2UIE5"/>
<gene>
    <name evidence="2" type="ORF">EDC30_109109</name>
</gene>
<dbReference type="EMBL" id="SLZQ01000009">
    <property type="protein sequence ID" value="TCS35810.1"/>
    <property type="molecule type" value="Genomic_DNA"/>
</dbReference>
<organism evidence="2 3">
    <name type="scientific">Paucimonas lemoignei</name>
    <name type="common">Pseudomonas lemoignei</name>
    <dbReference type="NCBI Taxonomy" id="29443"/>
    <lineage>
        <taxon>Bacteria</taxon>
        <taxon>Pseudomonadati</taxon>
        <taxon>Pseudomonadota</taxon>
        <taxon>Betaproteobacteria</taxon>
        <taxon>Burkholderiales</taxon>
        <taxon>Burkholderiaceae</taxon>
        <taxon>Paucimonas</taxon>
    </lineage>
</organism>
<dbReference type="Pfam" id="PF16082">
    <property type="entry name" value="Phage_holin_2_4"/>
    <property type="match status" value="1"/>
</dbReference>
<evidence type="ECO:0000313" key="3">
    <source>
        <dbReference type="Proteomes" id="UP000295382"/>
    </source>
</evidence>
<name>A0A4V2UIE5_PAULE</name>
<dbReference type="Proteomes" id="UP000295382">
    <property type="component" value="Unassembled WGS sequence"/>
</dbReference>
<proteinExistence type="predicted"/>
<feature type="transmembrane region" description="Helical" evidence="1">
    <location>
        <begin position="30"/>
        <end position="51"/>
    </location>
</feature>
<dbReference type="InterPro" id="IPR032124">
    <property type="entry name" value="Phage_F116_holin"/>
</dbReference>
<keyword evidence="1" id="KW-1133">Transmembrane helix</keyword>
<keyword evidence="3" id="KW-1185">Reference proteome</keyword>
<comment type="caution">
    <text evidence="2">The sequence shown here is derived from an EMBL/GenBank/DDBJ whole genome shotgun (WGS) entry which is preliminary data.</text>
</comment>
<reference evidence="2 3" key="1">
    <citation type="submission" date="2019-03" db="EMBL/GenBank/DDBJ databases">
        <title>Genomic Encyclopedia of Type Strains, Phase IV (KMG-IV): sequencing the most valuable type-strain genomes for metagenomic binning, comparative biology and taxonomic classification.</title>
        <authorList>
            <person name="Goeker M."/>
        </authorList>
    </citation>
    <scope>NUCLEOTIDE SEQUENCE [LARGE SCALE GENOMIC DNA]</scope>
    <source>
        <strain evidence="2 3">DSM 7445</strain>
    </source>
</reference>
<evidence type="ECO:0000256" key="1">
    <source>
        <dbReference type="SAM" id="Phobius"/>
    </source>
</evidence>
<sequence length="73" mass="7914">MSLLKTNPVEAGSYTGAIISVVSSLTLTDIGIIIGIITALLTYAMNAFYAARKDKREQREHEARMKALEGATQ</sequence>